<dbReference type="Gene3D" id="3.90.120.10">
    <property type="entry name" value="DNA Methylase, subunit A, domain 2"/>
    <property type="match status" value="1"/>
</dbReference>
<keyword evidence="3 5" id="KW-0949">S-adenosyl-L-methionine</keyword>
<sequence length="416" mass="48059">MKKLTNIELFAGAGGLLDGFEQTGFYELLGAVEWMKPQVRTLINRLENKYDDQYASEKVLNFDIQRTDELLHGWDDDEFGFNTGLDSLVGNRKVDVISGGPPCQAYSLAGRIRDVNGMKEDYRNYLFEAYLRIVNHYRPRVFVFENVEGILSAIPSGELITDLVRKGFDKIGYEIVDDLRKYALQDMTEFGVPQKRKRVIIIGIRRDNDNLNYQNILHQFYNETLSTVKVNKVKTVRDAIGDLPGLYPVENPINKTLVYSNNTDINGHKSRFHSQRDQEIFFELALDIQNGTNKYRTTEKLIDLYFEKTGKRTNVHKYYVLRWDEPSNTIPAHLKKDGLRHIHPDPEQKRSITVREAARLQTFSDDFEFIESMVANYEMIGNAVPPLFAKKLGMLLPILIHKIELEESKQNAEVPK</sequence>
<dbReference type="PANTHER" id="PTHR10629">
    <property type="entry name" value="CYTOSINE-SPECIFIC METHYLTRANSFERASE"/>
    <property type="match status" value="1"/>
</dbReference>
<proteinExistence type="inferred from homology"/>
<reference evidence="8 9" key="2">
    <citation type="submission" date="2013-03" db="EMBL/GenBank/DDBJ databases">
        <title>The Genome Sequence of Enterococcus casseliflavus EC20 (899205).</title>
        <authorList>
            <consortium name="The Broad Institute Genomics Platform"/>
            <consortium name="The Broad Institute Genome Sequencing Center for Infectious Disease"/>
            <person name="Russ C."/>
            <person name="Feldgarden M."/>
            <person name="Gilmore M."/>
            <person name="Manson J."/>
            <person name="Palmer K."/>
            <person name="Carniol K."/>
            <person name="Walker B."/>
            <person name="Young S.K."/>
            <person name="Zeng Q."/>
            <person name="Gargeya S."/>
            <person name="Fitzgerald M."/>
            <person name="Haas B."/>
            <person name="Abouelleil A."/>
            <person name="Allen A.W."/>
            <person name="Alvarado L."/>
            <person name="Arachchi H.M."/>
            <person name="Berlin A.M."/>
            <person name="Chapman S.B."/>
            <person name="Gainer-Dewar J."/>
            <person name="Goldberg J."/>
            <person name="Griggs A."/>
            <person name="Gujja S."/>
            <person name="Hansen M."/>
            <person name="Howarth C."/>
            <person name="Imamovic A."/>
            <person name="Ireland A."/>
            <person name="Larimer J."/>
            <person name="McCowan C."/>
            <person name="Murphy C."/>
            <person name="Pearson M."/>
            <person name="Poon T.W."/>
            <person name="Priest M."/>
            <person name="Roberts A."/>
            <person name="Saif S."/>
            <person name="Shea T."/>
            <person name="Sisk P."/>
            <person name="Sykes S."/>
            <person name="Wortman J."/>
            <person name="Nusbaum C."/>
            <person name="Birren B."/>
        </authorList>
    </citation>
    <scope>NUCLEOTIDE SEQUENCE [LARGE SCALE GENOMIC DNA]</scope>
    <source>
        <strain evidence="8 9">EC20</strain>
    </source>
</reference>
<keyword evidence="4" id="KW-0680">Restriction system</keyword>
<gene>
    <name evidence="8" type="ORF">ECBG_03021</name>
</gene>
<dbReference type="GO" id="GO:0003886">
    <property type="term" value="F:DNA (cytosine-5-)-methyltransferase activity"/>
    <property type="evidence" value="ECO:0007669"/>
    <property type="project" value="UniProtKB-EC"/>
</dbReference>
<evidence type="ECO:0000256" key="2">
    <source>
        <dbReference type="ARBA" id="ARBA00022679"/>
    </source>
</evidence>
<keyword evidence="2 5" id="KW-0808">Transferase</keyword>
<evidence type="ECO:0000256" key="4">
    <source>
        <dbReference type="ARBA" id="ARBA00022747"/>
    </source>
</evidence>
<name>C9ACZ3_ENTCA</name>
<dbReference type="PRINTS" id="PR00105">
    <property type="entry name" value="C5METTRFRASE"/>
</dbReference>
<organism evidence="8 9">
    <name type="scientific">Enterococcus casseliflavus EC20</name>
    <dbReference type="NCBI Taxonomy" id="565655"/>
    <lineage>
        <taxon>Bacteria</taxon>
        <taxon>Bacillati</taxon>
        <taxon>Bacillota</taxon>
        <taxon>Bacilli</taxon>
        <taxon>Lactobacillales</taxon>
        <taxon>Enterococcaceae</taxon>
        <taxon>Enterococcus</taxon>
    </lineage>
</organism>
<dbReference type="eggNOG" id="COG0270">
    <property type="taxonomic scope" value="Bacteria"/>
</dbReference>
<dbReference type="InterPro" id="IPR029063">
    <property type="entry name" value="SAM-dependent_MTases_sf"/>
</dbReference>
<dbReference type="RefSeq" id="WP_015510600.1">
    <property type="nucleotide sequence ID" value="NC_020995.1"/>
</dbReference>
<keyword evidence="9" id="KW-1185">Reference proteome</keyword>
<comment type="similarity">
    <text evidence="5 6">Belongs to the class I-like SAM-binding methyltransferase superfamily. C5-methyltransferase family.</text>
</comment>
<dbReference type="InterPro" id="IPR050390">
    <property type="entry name" value="C5-Methyltransferase"/>
</dbReference>
<dbReference type="HOGENOM" id="CLU_006958_2_2_9"/>
<evidence type="ECO:0000256" key="6">
    <source>
        <dbReference type="RuleBase" id="RU000416"/>
    </source>
</evidence>
<dbReference type="InterPro" id="IPR001525">
    <property type="entry name" value="C5_MeTfrase"/>
</dbReference>
<protein>
    <recommendedName>
        <fullName evidence="7">Cytosine-specific methyltransferase</fullName>
        <ecNumber evidence="7">2.1.1.37</ecNumber>
    </recommendedName>
</protein>
<dbReference type="Gene3D" id="3.40.50.150">
    <property type="entry name" value="Vaccinia Virus protein VP39"/>
    <property type="match status" value="1"/>
</dbReference>
<evidence type="ECO:0000256" key="3">
    <source>
        <dbReference type="ARBA" id="ARBA00022691"/>
    </source>
</evidence>
<feature type="active site" evidence="5">
    <location>
        <position position="103"/>
    </location>
</feature>
<dbReference type="KEGG" id="ecas:ECBG_03021"/>
<evidence type="ECO:0000256" key="7">
    <source>
        <dbReference type="RuleBase" id="RU000417"/>
    </source>
</evidence>
<dbReference type="GO" id="GO:0044027">
    <property type="term" value="P:negative regulation of gene expression via chromosomal CpG island methylation"/>
    <property type="evidence" value="ECO:0007669"/>
    <property type="project" value="TreeGrafter"/>
</dbReference>
<dbReference type="Proteomes" id="UP000012675">
    <property type="component" value="Chromosome"/>
</dbReference>
<dbReference type="REBASE" id="43625">
    <property type="entry name" value="M2.Eca20ORF3020P"/>
</dbReference>
<dbReference type="SUPFAM" id="SSF53335">
    <property type="entry name" value="S-adenosyl-L-methionine-dependent methyltransferases"/>
    <property type="match status" value="1"/>
</dbReference>
<reference evidence="8 9" key="1">
    <citation type="submission" date="2009-02" db="EMBL/GenBank/DDBJ databases">
        <authorList>
            <consortium name="The Broad Institute Genome Sequencing Platform"/>
            <person name="Feldgarden M."/>
            <person name="Young S.K."/>
            <person name="Kodira C.D."/>
            <person name="Zeng Q."/>
            <person name="Koehrsen M."/>
            <person name="Alvarado L."/>
            <person name="Berlin A."/>
            <person name="Borenstein D."/>
            <person name="Chen Z."/>
            <person name="Engels R."/>
            <person name="Freedman E."/>
            <person name="Gellesch M."/>
            <person name="Goldberg J."/>
            <person name="Griggs A."/>
            <person name="Gujja S."/>
            <person name="Heiman D."/>
            <person name="Hepburn T."/>
            <person name="Howarth C."/>
            <person name="Jen D."/>
            <person name="Larson L."/>
            <person name="Lewis B."/>
            <person name="Mehta T."/>
            <person name="Park D."/>
            <person name="Pearson M."/>
            <person name="Roberts A."/>
            <person name="Saif S."/>
            <person name="Shea T."/>
            <person name="Shenoy N."/>
            <person name="Sisk P."/>
            <person name="Stolte C."/>
            <person name="Sykes S."/>
            <person name="Walk T."/>
            <person name="White J."/>
            <person name="Yandava C."/>
            <person name="Gilmore M."/>
            <person name="Manson J."/>
            <person name="Palmer K."/>
            <person name="Carniol K."/>
            <person name="Lander E."/>
            <person name="Nusbaum C."/>
            <person name="Galagan J."/>
            <person name="Birren B."/>
        </authorList>
    </citation>
    <scope>NUCLEOTIDE SEQUENCE [LARGE SCALE GENOMIC DNA]</scope>
    <source>
        <strain evidence="8 9">EC20</strain>
    </source>
</reference>
<dbReference type="GO" id="GO:0009307">
    <property type="term" value="P:DNA restriction-modification system"/>
    <property type="evidence" value="ECO:0007669"/>
    <property type="project" value="UniProtKB-KW"/>
</dbReference>
<dbReference type="GO" id="GO:0003677">
    <property type="term" value="F:DNA binding"/>
    <property type="evidence" value="ECO:0007669"/>
    <property type="project" value="TreeGrafter"/>
</dbReference>
<evidence type="ECO:0000313" key="9">
    <source>
        <dbReference type="Proteomes" id="UP000012675"/>
    </source>
</evidence>
<evidence type="ECO:0000256" key="5">
    <source>
        <dbReference type="PROSITE-ProRule" id="PRU01016"/>
    </source>
</evidence>
<dbReference type="NCBIfam" id="TIGR00675">
    <property type="entry name" value="dcm"/>
    <property type="match status" value="1"/>
</dbReference>
<dbReference type="EC" id="2.1.1.37" evidence="7"/>
<dbReference type="GO" id="GO:0032259">
    <property type="term" value="P:methylation"/>
    <property type="evidence" value="ECO:0007669"/>
    <property type="project" value="UniProtKB-KW"/>
</dbReference>
<dbReference type="InterPro" id="IPR018117">
    <property type="entry name" value="C5_DNA_meth_AS"/>
</dbReference>
<evidence type="ECO:0000313" key="8">
    <source>
        <dbReference type="EMBL" id="EEV40752.1"/>
    </source>
</evidence>
<comment type="catalytic activity">
    <reaction evidence="7">
        <text>a 2'-deoxycytidine in DNA + S-adenosyl-L-methionine = a 5-methyl-2'-deoxycytidine in DNA + S-adenosyl-L-homocysteine + H(+)</text>
        <dbReference type="Rhea" id="RHEA:13681"/>
        <dbReference type="Rhea" id="RHEA-COMP:11369"/>
        <dbReference type="Rhea" id="RHEA-COMP:11370"/>
        <dbReference type="ChEBI" id="CHEBI:15378"/>
        <dbReference type="ChEBI" id="CHEBI:57856"/>
        <dbReference type="ChEBI" id="CHEBI:59789"/>
        <dbReference type="ChEBI" id="CHEBI:85452"/>
        <dbReference type="ChEBI" id="CHEBI:85454"/>
        <dbReference type="EC" id="2.1.1.37"/>
    </reaction>
</comment>
<dbReference type="GeneID" id="15143683"/>
<evidence type="ECO:0000256" key="1">
    <source>
        <dbReference type="ARBA" id="ARBA00022603"/>
    </source>
</evidence>
<dbReference type="AlphaFoldDB" id="C9ACZ3"/>
<dbReference type="EMBL" id="CP004856">
    <property type="protein sequence ID" value="EEV40752.1"/>
    <property type="molecule type" value="Genomic_DNA"/>
</dbReference>
<dbReference type="Pfam" id="PF00145">
    <property type="entry name" value="DNA_methylase"/>
    <property type="match status" value="1"/>
</dbReference>
<keyword evidence="1 5" id="KW-0489">Methyltransferase</keyword>
<accession>C9ACZ3</accession>
<dbReference type="PANTHER" id="PTHR10629:SF52">
    <property type="entry name" value="DNA (CYTOSINE-5)-METHYLTRANSFERASE 1"/>
    <property type="match status" value="1"/>
</dbReference>
<dbReference type="PROSITE" id="PS51679">
    <property type="entry name" value="SAM_MT_C5"/>
    <property type="match status" value="1"/>
</dbReference>
<dbReference type="PROSITE" id="PS00094">
    <property type="entry name" value="C5_MTASE_1"/>
    <property type="match status" value="1"/>
</dbReference>